<comment type="caution">
    <text evidence="2">The sequence shown here is derived from an EMBL/GenBank/DDBJ whole genome shotgun (WGS) entry which is preliminary data.</text>
</comment>
<dbReference type="RefSeq" id="WP_157113907.1">
    <property type="nucleotide sequence ID" value="NZ_JAAXOS010000007.1"/>
</dbReference>
<dbReference type="Proteomes" id="UP000540698">
    <property type="component" value="Unassembled WGS sequence"/>
</dbReference>
<protein>
    <submittedName>
        <fullName evidence="2">Uncharacterized protein</fullName>
    </submittedName>
</protein>
<evidence type="ECO:0000313" key="2">
    <source>
        <dbReference type="EMBL" id="NKY27695.1"/>
    </source>
</evidence>
<dbReference type="AlphaFoldDB" id="A0A7X6L4R1"/>
<reference evidence="2 3" key="1">
    <citation type="submission" date="2020-04" db="EMBL/GenBank/DDBJ databases">
        <title>MicrobeNet Type strains.</title>
        <authorList>
            <person name="Nicholson A.C."/>
        </authorList>
    </citation>
    <scope>NUCLEOTIDE SEQUENCE [LARGE SCALE GENOMIC DNA]</scope>
    <source>
        <strain evidence="2 3">DSM 44956</strain>
    </source>
</reference>
<sequence>MHRSNRSPLFSHPSEPAEVGAPAAGVPVPVFSDVVSATPSAATDEAGPVDSGGD</sequence>
<keyword evidence="3" id="KW-1185">Reference proteome</keyword>
<accession>A0A7X6L4R1</accession>
<gene>
    <name evidence="2" type="ORF">HGB38_15870</name>
</gene>
<evidence type="ECO:0000256" key="1">
    <source>
        <dbReference type="SAM" id="MobiDB-lite"/>
    </source>
</evidence>
<evidence type="ECO:0000313" key="3">
    <source>
        <dbReference type="Proteomes" id="UP000540698"/>
    </source>
</evidence>
<proteinExistence type="predicted"/>
<name>A0A7X6L4R1_9NOCA</name>
<feature type="region of interest" description="Disordered" evidence="1">
    <location>
        <begin position="1"/>
        <end position="24"/>
    </location>
</feature>
<dbReference type="EMBL" id="JAAXOS010000007">
    <property type="protein sequence ID" value="NKY27695.1"/>
    <property type="molecule type" value="Genomic_DNA"/>
</dbReference>
<organism evidence="2 3">
    <name type="scientific">Nocardia gamkensis</name>
    <dbReference type="NCBI Taxonomy" id="352869"/>
    <lineage>
        <taxon>Bacteria</taxon>
        <taxon>Bacillati</taxon>
        <taxon>Actinomycetota</taxon>
        <taxon>Actinomycetes</taxon>
        <taxon>Mycobacteriales</taxon>
        <taxon>Nocardiaceae</taxon>
        <taxon>Nocardia</taxon>
    </lineage>
</organism>